<accession>A0A2T0FH01</accession>
<keyword evidence="10 15" id="KW-0472">Membrane</keyword>
<evidence type="ECO:0000256" key="3">
    <source>
        <dbReference type="ARBA" id="ARBA00016255"/>
    </source>
</evidence>
<evidence type="ECO:0000256" key="9">
    <source>
        <dbReference type="ARBA" id="ARBA00023016"/>
    </source>
</evidence>
<organism evidence="17 18">
    <name type="scientific">Wickerhamiella sorbophila</name>
    <dbReference type="NCBI Taxonomy" id="45607"/>
    <lineage>
        <taxon>Eukaryota</taxon>
        <taxon>Fungi</taxon>
        <taxon>Dikarya</taxon>
        <taxon>Ascomycota</taxon>
        <taxon>Saccharomycotina</taxon>
        <taxon>Dipodascomycetes</taxon>
        <taxon>Dipodascales</taxon>
        <taxon>Trichomonascaceae</taxon>
        <taxon>Wickerhamiella</taxon>
    </lineage>
</organism>
<evidence type="ECO:0000256" key="6">
    <source>
        <dbReference type="ARBA" id="ARBA00022475"/>
    </source>
</evidence>
<keyword evidence="8 15" id="KW-1133">Transmembrane helix</keyword>
<evidence type="ECO:0000256" key="13">
    <source>
        <dbReference type="PROSITE-ProRule" id="PRU00192"/>
    </source>
</evidence>
<keyword evidence="9" id="KW-0346">Stress response</keyword>
<evidence type="ECO:0000256" key="10">
    <source>
        <dbReference type="ARBA" id="ARBA00023136"/>
    </source>
</evidence>
<dbReference type="GO" id="GO:0007232">
    <property type="term" value="P:osmosensory signaling pathway via Sho1 osmosensor"/>
    <property type="evidence" value="ECO:0007669"/>
    <property type="project" value="UniProtKB-ARBA"/>
</dbReference>
<feature type="domain" description="SH3" evidence="16">
    <location>
        <begin position="243"/>
        <end position="304"/>
    </location>
</feature>
<protein>
    <recommendedName>
        <fullName evidence="4">High osmolarity signaling protein SHO1</fullName>
    </recommendedName>
    <alternativeName>
        <fullName evidence="3">High osmolarity signaling protein sho1</fullName>
    </alternativeName>
    <alternativeName>
        <fullName evidence="11 12">Osmosensor SHO1</fullName>
    </alternativeName>
</protein>
<sequence>MKFALTNLLGDPFWVITLSMCLVGWIIALVGSVLDYSTNDNFPIFSWWGLAFQFLVIVLATYVIIINRIIMYRQALLAMLAVATVYSTNSTNNFVWRDTSQAAATAAGQILLSVVNIIWILYFGTNADEPVHSFVLSFAAQKRPPEPGARSRSNHRQADYYEGRRAMQSFPQPPLYFSDQLRGFEVVDTEPATEETNPLDPFGTEPSHQGVSTGVNSNITTQERPASVYSGYSDRSNGSMAPHYVYKARALFDYTANPEDTNELSFQQNEILEISDITGRWWQARRANGEVGIAPSNYVVLLNLST</sequence>
<proteinExistence type="inferred from homology"/>
<evidence type="ECO:0000256" key="4">
    <source>
        <dbReference type="ARBA" id="ARBA00017350"/>
    </source>
</evidence>
<reference evidence="17 18" key="1">
    <citation type="submission" date="2017-04" db="EMBL/GenBank/DDBJ databases">
        <title>Genome sequencing of [Candida] sorbophila.</title>
        <authorList>
            <person name="Ahn J.O."/>
        </authorList>
    </citation>
    <scope>NUCLEOTIDE SEQUENCE [LARGE SCALE GENOMIC DNA]</scope>
    <source>
        <strain evidence="17 18">DS02</strain>
    </source>
</reference>
<keyword evidence="5 13" id="KW-0728">SH3 domain</keyword>
<dbReference type="EMBL" id="NDIQ01000021">
    <property type="protein sequence ID" value="PRT54272.1"/>
    <property type="molecule type" value="Genomic_DNA"/>
</dbReference>
<evidence type="ECO:0000259" key="16">
    <source>
        <dbReference type="PROSITE" id="PS50002"/>
    </source>
</evidence>
<gene>
    <name evidence="17" type="ORF">B9G98_01892</name>
</gene>
<keyword evidence="18" id="KW-1185">Reference proteome</keyword>
<keyword evidence="7 15" id="KW-0812">Transmembrane</keyword>
<evidence type="ECO:0000256" key="15">
    <source>
        <dbReference type="SAM" id="Phobius"/>
    </source>
</evidence>
<evidence type="ECO:0000256" key="2">
    <source>
        <dbReference type="ARBA" id="ARBA00009739"/>
    </source>
</evidence>
<feature type="region of interest" description="Disordered" evidence="14">
    <location>
        <begin position="193"/>
        <end position="217"/>
    </location>
</feature>
<dbReference type="GeneID" id="36515640"/>
<dbReference type="STRING" id="45607.A0A2T0FH01"/>
<dbReference type="FunFam" id="2.30.30.40:FF:000213">
    <property type="entry name" value="High osmolarity signaling protein SHO1"/>
    <property type="match status" value="1"/>
</dbReference>
<evidence type="ECO:0000256" key="5">
    <source>
        <dbReference type="ARBA" id="ARBA00022443"/>
    </source>
</evidence>
<evidence type="ECO:0000256" key="14">
    <source>
        <dbReference type="SAM" id="MobiDB-lite"/>
    </source>
</evidence>
<dbReference type="GO" id="GO:0005886">
    <property type="term" value="C:plasma membrane"/>
    <property type="evidence" value="ECO:0007669"/>
    <property type="project" value="UniProtKB-SubCell"/>
</dbReference>
<evidence type="ECO:0000256" key="11">
    <source>
        <dbReference type="ARBA" id="ARBA00029697"/>
    </source>
</evidence>
<dbReference type="Pfam" id="PF00018">
    <property type="entry name" value="SH3_1"/>
    <property type="match status" value="1"/>
</dbReference>
<dbReference type="PANTHER" id="PTHR15735">
    <property type="entry name" value="FCH AND DOUBLE SH3 DOMAINS PROTEIN"/>
    <property type="match status" value="1"/>
</dbReference>
<comment type="similarity">
    <text evidence="2">Belongs to the SHO1 family.</text>
</comment>
<dbReference type="RefSeq" id="XP_024664217.1">
    <property type="nucleotide sequence ID" value="XM_024808449.1"/>
</dbReference>
<feature type="transmembrane region" description="Helical" evidence="15">
    <location>
        <begin position="102"/>
        <end position="123"/>
    </location>
</feature>
<feature type="transmembrane region" description="Helical" evidence="15">
    <location>
        <begin position="45"/>
        <end position="65"/>
    </location>
</feature>
<evidence type="ECO:0000313" key="18">
    <source>
        <dbReference type="Proteomes" id="UP000238350"/>
    </source>
</evidence>
<evidence type="ECO:0000256" key="12">
    <source>
        <dbReference type="ARBA" id="ARBA00030785"/>
    </source>
</evidence>
<evidence type="ECO:0000256" key="1">
    <source>
        <dbReference type="ARBA" id="ARBA00004651"/>
    </source>
</evidence>
<name>A0A2T0FH01_9ASCO</name>
<dbReference type="Proteomes" id="UP000238350">
    <property type="component" value="Unassembled WGS sequence"/>
</dbReference>
<evidence type="ECO:0000313" key="17">
    <source>
        <dbReference type="EMBL" id="PRT54272.1"/>
    </source>
</evidence>
<feature type="transmembrane region" description="Helical" evidence="15">
    <location>
        <begin position="12"/>
        <end position="33"/>
    </location>
</feature>
<dbReference type="SMART" id="SM00326">
    <property type="entry name" value="SH3"/>
    <property type="match status" value="1"/>
</dbReference>
<dbReference type="InterPro" id="IPR001452">
    <property type="entry name" value="SH3_domain"/>
</dbReference>
<dbReference type="GO" id="GO:0030833">
    <property type="term" value="P:regulation of actin filament polymerization"/>
    <property type="evidence" value="ECO:0007669"/>
    <property type="project" value="TreeGrafter"/>
</dbReference>
<dbReference type="SUPFAM" id="SSF50044">
    <property type="entry name" value="SH3-domain"/>
    <property type="match status" value="1"/>
</dbReference>
<dbReference type="InterPro" id="IPR035522">
    <property type="entry name" value="Sho1_SH3"/>
</dbReference>
<keyword evidence="6" id="KW-1003">Cell membrane</keyword>
<feature type="compositionally biased region" description="Polar residues" evidence="14">
    <location>
        <begin position="206"/>
        <end position="217"/>
    </location>
</feature>
<evidence type="ECO:0000256" key="7">
    <source>
        <dbReference type="ARBA" id="ARBA00022692"/>
    </source>
</evidence>
<dbReference type="PRINTS" id="PR00452">
    <property type="entry name" value="SH3DOMAIN"/>
</dbReference>
<dbReference type="InterPro" id="IPR036028">
    <property type="entry name" value="SH3-like_dom_sf"/>
</dbReference>
<comment type="subcellular location">
    <subcellularLocation>
        <location evidence="1">Cell membrane</location>
        <topology evidence="1">Multi-pass membrane protein</topology>
    </subcellularLocation>
</comment>
<dbReference type="Gene3D" id="2.30.30.40">
    <property type="entry name" value="SH3 Domains"/>
    <property type="match status" value="1"/>
</dbReference>
<dbReference type="AlphaFoldDB" id="A0A2T0FH01"/>
<dbReference type="PANTHER" id="PTHR15735:SF20">
    <property type="entry name" value="HIGH OSMOLARITY SIGNALING PROTEIN SHO1"/>
    <property type="match status" value="1"/>
</dbReference>
<dbReference type="PROSITE" id="PS50002">
    <property type="entry name" value="SH3"/>
    <property type="match status" value="1"/>
</dbReference>
<comment type="caution">
    <text evidence="17">The sequence shown here is derived from an EMBL/GenBank/DDBJ whole genome shotgun (WGS) entry which is preliminary data.</text>
</comment>
<dbReference type="CDD" id="cd11855">
    <property type="entry name" value="SH3_Sho1p"/>
    <property type="match status" value="1"/>
</dbReference>
<evidence type="ECO:0000256" key="8">
    <source>
        <dbReference type="ARBA" id="ARBA00022989"/>
    </source>
</evidence>
<dbReference type="OrthoDB" id="5983572at2759"/>